<dbReference type="GO" id="GO:0006269">
    <property type="term" value="P:DNA replication, synthesis of primer"/>
    <property type="evidence" value="ECO:0007669"/>
    <property type="project" value="UniProtKB-UniRule"/>
</dbReference>
<keyword evidence="7 12" id="KW-0863">Zinc-finger</keyword>
<evidence type="ECO:0000256" key="1">
    <source>
        <dbReference type="ARBA" id="ARBA00022478"/>
    </source>
</evidence>
<comment type="cofactor">
    <cofactor evidence="12">
        <name>Zn(2+)</name>
        <dbReference type="ChEBI" id="CHEBI:29105"/>
    </cofactor>
    <text evidence="12">Binds 1 zinc ion per monomer.</text>
</comment>
<dbReference type="SUPFAM" id="SSF56731">
    <property type="entry name" value="DNA primase core"/>
    <property type="match status" value="1"/>
</dbReference>
<evidence type="ECO:0000256" key="10">
    <source>
        <dbReference type="ARBA" id="ARBA00023125"/>
    </source>
</evidence>
<dbReference type="GO" id="GO:0005737">
    <property type="term" value="C:cytoplasm"/>
    <property type="evidence" value="ECO:0007669"/>
    <property type="project" value="TreeGrafter"/>
</dbReference>
<dbReference type="InterPro" id="IPR002694">
    <property type="entry name" value="Znf_CHC2"/>
</dbReference>
<dbReference type="SMART" id="SM00493">
    <property type="entry name" value="TOPRIM"/>
    <property type="match status" value="1"/>
</dbReference>
<organism evidence="15 16">
    <name type="scientific">Altericroceibacterium spongiae</name>
    <dbReference type="NCBI Taxonomy" id="2320269"/>
    <lineage>
        <taxon>Bacteria</taxon>
        <taxon>Pseudomonadati</taxon>
        <taxon>Pseudomonadota</taxon>
        <taxon>Alphaproteobacteria</taxon>
        <taxon>Sphingomonadales</taxon>
        <taxon>Erythrobacteraceae</taxon>
        <taxon>Altericroceibacterium</taxon>
    </lineage>
</organism>
<proteinExistence type="inferred from homology"/>
<dbReference type="CDD" id="cd03364">
    <property type="entry name" value="TOPRIM_DnaG_primases"/>
    <property type="match status" value="1"/>
</dbReference>
<evidence type="ECO:0000256" key="7">
    <source>
        <dbReference type="ARBA" id="ARBA00022771"/>
    </source>
</evidence>
<comment type="subunit">
    <text evidence="12">Monomer. Interacts with DnaB.</text>
</comment>
<feature type="region of interest" description="Disordered" evidence="13">
    <location>
        <begin position="598"/>
        <end position="635"/>
    </location>
</feature>
<dbReference type="InterPro" id="IPR030846">
    <property type="entry name" value="DnaG_bac"/>
</dbReference>
<accession>A0A420ECF5</accession>
<dbReference type="Gene3D" id="3.90.980.10">
    <property type="entry name" value="DNA primase, catalytic core, N-terminal domain"/>
    <property type="match status" value="1"/>
</dbReference>
<dbReference type="Gene3D" id="3.40.1360.10">
    <property type="match status" value="1"/>
</dbReference>
<dbReference type="Pfam" id="PF13155">
    <property type="entry name" value="Toprim_2"/>
    <property type="match status" value="1"/>
</dbReference>
<dbReference type="GO" id="GO:0003899">
    <property type="term" value="F:DNA-directed RNA polymerase activity"/>
    <property type="evidence" value="ECO:0007669"/>
    <property type="project" value="UniProtKB-UniRule"/>
</dbReference>
<evidence type="ECO:0000256" key="8">
    <source>
        <dbReference type="ARBA" id="ARBA00022833"/>
    </source>
</evidence>
<dbReference type="Pfam" id="PF01807">
    <property type="entry name" value="Zn_ribbon_DnaG"/>
    <property type="match status" value="1"/>
</dbReference>
<sequence length="635" mass="70853">MALSPQWLDELRARITLSSVIQRTTKLQKAGREWKACCPFHNENTPSFTVSDEKGFYHCFGCGAHGDVIRWMTDQRGLSFMDAVKELAEEAGMEVPRPDPRESRRAEQRAGLHDVMQAAQDWFRHNLSAPEGKIARDYLATRGFDPHTIERFGFGYAPPGRTALKNALPAIEEAMLIEGGLRIAVEGRDTYDRFRERLMLPIQDARGRVIAFGGRLLDSTRKDAPKYLNSPDTPLFDKGRTLYNLHRAAPASRQSNRLLVVEGYMDVIALAAHGIEEAVAPLGTALTERQIELLWRVVECPVLCFDGDAAGQRAAMRAVTRALPLLRPGHSFAILRLPAGMDPDDLLKRDGRKAMEDLLAKPHSLLETLWLHEMDAAPLHSPEDKAGLKARLLEHVDTIQHPDIRSLYRRDLMDRFSAFAFPKRDFGGSRPPARGQMQRARWTKDRLPGLLPDHAARLKRAIAGGARDQLTQAVLTGFMRHPQEIARHAEALSRLAAAEPALAQSIDHLFELSEILEEQGSNTISASTDIVAPPDKTRFSFLMEGSDPLTVRDDLAEAVSLLVERPALDSAIAKATARFDSDPEGSWAEQQRLRKRKLEIESRLGQMARKRAAAPAQTESTQSASPEVSDEHRMD</sequence>
<keyword evidence="9" id="KW-0460">Magnesium</keyword>
<feature type="zinc finger region" description="CHC2-type" evidence="12">
    <location>
        <begin position="38"/>
        <end position="62"/>
    </location>
</feature>
<keyword evidence="2 12" id="KW-0639">Primosome</keyword>
<keyword evidence="16" id="KW-1185">Reference proteome</keyword>
<dbReference type="Gene3D" id="3.90.580.10">
    <property type="entry name" value="Zinc finger, CHC2-type domain"/>
    <property type="match status" value="1"/>
</dbReference>
<keyword evidence="5 12" id="KW-0235">DNA replication</keyword>
<evidence type="ECO:0000313" key="15">
    <source>
        <dbReference type="EMBL" id="RKF18368.1"/>
    </source>
</evidence>
<comment type="caution">
    <text evidence="15">The sequence shown here is derived from an EMBL/GenBank/DDBJ whole genome shotgun (WGS) entry which is preliminary data.</text>
</comment>
<evidence type="ECO:0000256" key="4">
    <source>
        <dbReference type="ARBA" id="ARBA00022695"/>
    </source>
</evidence>
<dbReference type="NCBIfam" id="TIGR01391">
    <property type="entry name" value="dnaG"/>
    <property type="match status" value="1"/>
</dbReference>
<dbReference type="InterPro" id="IPR006295">
    <property type="entry name" value="DNA_primase_DnaG"/>
</dbReference>
<dbReference type="AlphaFoldDB" id="A0A420ECF5"/>
<keyword evidence="6 12" id="KW-0479">Metal-binding</keyword>
<keyword evidence="8 12" id="KW-0862">Zinc</keyword>
<dbReference type="PANTHER" id="PTHR30313:SF2">
    <property type="entry name" value="DNA PRIMASE"/>
    <property type="match status" value="1"/>
</dbReference>
<evidence type="ECO:0000256" key="9">
    <source>
        <dbReference type="ARBA" id="ARBA00022842"/>
    </source>
</evidence>
<evidence type="ECO:0000256" key="2">
    <source>
        <dbReference type="ARBA" id="ARBA00022515"/>
    </source>
</evidence>
<gene>
    <name evidence="12" type="primary">dnaG</name>
    <name evidence="15" type="ORF">D6851_14605</name>
</gene>
<keyword evidence="1 12" id="KW-0240">DNA-directed RNA polymerase</keyword>
<comment type="similarity">
    <text evidence="12">Belongs to the DnaG primase family.</text>
</comment>
<evidence type="ECO:0000256" key="3">
    <source>
        <dbReference type="ARBA" id="ARBA00022679"/>
    </source>
</evidence>
<evidence type="ECO:0000259" key="14">
    <source>
        <dbReference type="PROSITE" id="PS50880"/>
    </source>
</evidence>
<dbReference type="FunFam" id="3.40.1360.10:FF:000002">
    <property type="entry name" value="DNA primase"/>
    <property type="match status" value="1"/>
</dbReference>
<dbReference type="InterPro" id="IPR050219">
    <property type="entry name" value="DnaG_primase"/>
</dbReference>
<name>A0A420ECF5_9SPHN</name>
<dbReference type="Proteomes" id="UP000284395">
    <property type="component" value="Unassembled WGS sequence"/>
</dbReference>
<reference evidence="15 16" key="1">
    <citation type="submission" date="2018-09" db="EMBL/GenBank/DDBJ databases">
        <title>Altererythrobacter spongiae sp. nov., isolated from a marine sponge.</title>
        <authorList>
            <person name="Zhuang L."/>
            <person name="Luo L."/>
        </authorList>
    </citation>
    <scope>NUCLEOTIDE SEQUENCE [LARGE SCALE GENOMIC DNA]</scope>
    <source>
        <strain evidence="15 16">HN-Y73</strain>
    </source>
</reference>
<dbReference type="HAMAP" id="MF_00974">
    <property type="entry name" value="DNA_primase_DnaG"/>
    <property type="match status" value="1"/>
</dbReference>
<dbReference type="InterPro" id="IPR013264">
    <property type="entry name" value="DNAG_N"/>
</dbReference>
<evidence type="ECO:0000256" key="5">
    <source>
        <dbReference type="ARBA" id="ARBA00022705"/>
    </source>
</evidence>
<evidence type="ECO:0000256" key="6">
    <source>
        <dbReference type="ARBA" id="ARBA00022723"/>
    </source>
</evidence>
<evidence type="ECO:0000256" key="11">
    <source>
        <dbReference type="ARBA" id="ARBA00023163"/>
    </source>
</evidence>
<comment type="function">
    <text evidence="12">RNA polymerase that catalyzes the synthesis of short RNA molecules used as primers for DNA polymerase during DNA replication.</text>
</comment>
<feature type="compositionally biased region" description="Polar residues" evidence="13">
    <location>
        <begin position="617"/>
        <end position="626"/>
    </location>
</feature>
<dbReference type="Pfam" id="PF08275">
    <property type="entry name" value="DNAG_N"/>
    <property type="match status" value="1"/>
</dbReference>
<dbReference type="FunFam" id="3.90.580.10:FF:000001">
    <property type="entry name" value="DNA primase"/>
    <property type="match status" value="1"/>
</dbReference>
<dbReference type="PROSITE" id="PS50880">
    <property type="entry name" value="TOPRIM"/>
    <property type="match status" value="1"/>
</dbReference>
<evidence type="ECO:0000313" key="16">
    <source>
        <dbReference type="Proteomes" id="UP000284395"/>
    </source>
</evidence>
<evidence type="ECO:0000256" key="13">
    <source>
        <dbReference type="SAM" id="MobiDB-lite"/>
    </source>
</evidence>
<dbReference type="GO" id="GO:0008270">
    <property type="term" value="F:zinc ion binding"/>
    <property type="evidence" value="ECO:0007669"/>
    <property type="project" value="UniProtKB-UniRule"/>
</dbReference>
<dbReference type="EMBL" id="RAPF01000009">
    <property type="protein sequence ID" value="RKF18368.1"/>
    <property type="molecule type" value="Genomic_DNA"/>
</dbReference>
<dbReference type="SUPFAM" id="SSF57783">
    <property type="entry name" value="Zinc beta-ribbon"/>
    <property type="match status" value="1"/>
</dbReference>
<dbReference type="SMART" id="SM00400">
    <property type="entry name" value="ZnF_CHCC"/>
    <property type="match status" value="1"/>
</dbReference>
<dbReference type="PANTHER" id="PTHR30313">
    <property type="entry name" value="DNA PRIMASE"/>
    <property type="match status" value="1"/>
</dbReference>
<comment type="domain">
    <text evidence="12">Contains an N-terminal zinc-binding domain, a central core domain that contains the primase activity, and a C-terminal DnaB-binding domain.</text>
</comment>
<dbReference type="InterPro" id="IPR037068">
    <property type="entry name" value="DNA_primase_core_N_sf"/>
</dbReference>
<dbReference type="GO" id="GO:0003677">
    <property type="term" value="F:DNA binding"/>
    <property type="evidence" value="ECO:0007669"/>
    <property type="project" value="UniProtKB-KW"/>
</dbReference>
<comment type="catalytic activity">
    <reaction evidence="12">
        <text>ssDNA + n NTP = ssDNA/pppN(pN)n-1 hybrid + (n-1) diphosphate.</text>
        <dbReference type="EC" id="2.7.7.101"/>
    </reaction>
</comment>
<keyword evidence="4 12" id="KW-0548">Nucleotidyltransferase</keyword>
<dbReference type="InterPro" id="IPR006171">
    <property type="entry name" value="TOPRIM_dom"/>
</dbReference>
<dbReference type="GO" id="GO:1990077">
    <property type="term" value="C:primosome complex"/>
    <property type="evidence" value="ECO:0007669"/>
    <property type="project" value="UniProtKB-KW"/>
</dbReference>
<evidence type="ECO:0000256" key="12">
    <source>
        <dbReference type="HAMAP-Rule" id="MF_00974"/>
    </source>
</evidence>
<dbReference type="OrthoDB" id="9803773at2"/>
<dbReference type="EC" id="2.7.7.101" evidence="12"/>
<dbReference type="InterPro" id="IPR036977">
    <property type="entry name" value="DNA_primase_Znf_CHC2"/>
</dbReference>
<dbReference type="GO" id="GO:0000428">
    <property type="term" value="C:DNA-directed RNA polymerase complex"/>
    <property type="evidence" value="ECO:0007669"/>
    <property type="project" value="UniProtKB-KW"/>
</dbReference>
<feature type="domain" description="Toprim" evidence="14">
    <location>
        <begin position="256"/>
        <end position="338"/>
    </location>
</feature>
<keyword evidence="3 12" id="KW-0808">Transferase</keyword>
<dbReference type="RefSeq" id="WP_120325642.1">
    <property type="nucleotide sequence ID" value="NZ_RAPF01000009.1"/>
</dbReference>
<keyword evidence="10 12" id="KW-0238">DNA-binding</keyword>
<protein>
    <recommendedName>
        <fullName evidence="12">DNA primase</fullName>
        <ecNumber evidence="12">2.7.7.101</ecNumber>
    </recommendedName>
</protein>
<keyword evidence="11 12" id="KW-0804">Transcription</keyword>
<dbReference type="InterPro" id="IPR034151">
    <property type="entry name" value="TOPRIM_DnaG_bac"/>
</dbReference>